<sequence length="186" mass="21762">MMYISRDIMTELINYVRKTLYAVLTDKEYCTFGELIHRMGFANKTAYLTSVIQHSLYGYHARLSIPAGELDPDAGAWIQYRKRMMQDEDRLRQNYFDVLTDLAFPVIATRGGQRAFHLLEQEITDAIADRAGIVPTGDQMRYWMQVYETIFAEQLAEYRTNLNYEARIAEERDRMQESMSAEVVDE</sequence>
<evidence type="ECO:0000313" key="2">
    <source>
        <dbReference type="Proteomes" id="UP001273136"/>
    </source>
</evidence>
<proteinExistence type="predicted"/>
<reference evidence="1" key="1">
    <citation type="submission" date="2023-06" db="EMBL/GenBank/DDBJ databases">
        <title>Genome sequence of Methancorpusculaceae sp. Ag1.</title>
        <authorList>
            <person name="Protasov E."/>
            <person name="Platt K."/>
            <person name="Poehlein A."/>
            <person name="Daniel R."/>
            <person name="Brune A."/>
        </authorList>
    </citation>
    <scope>NUCLEOTIDE SEQUENCE</scope>
    <source>
        <strain evidence="1">Ag1</strain>
    </source>
</reference>
<dbReference type="EMBL" id="JAWDKA010000003">
    <property type="protein sequence ID" value="MDV0441453.1"/>
    <property type="molecule type" value="Genomic_DNA"/>
</dbReference>
<comment type="caution">
    <text evidence="1">The sequence shown here is derived from an EMBL/GenBank/DDBJ whole genome shotgun (WGS) entry which is preliminary data.</text>
</comment>
<protein>
    <submittedName>
        <fullName evidence="1">Uncharacterized protein</fullName>
    </submittedName>
</protein>
<gene>
    <name evidence="1" type="ORF">McpAg1_06440</name>
</gene>
<organism evidence="1 2">
    <name type="scientific">Methanorbis furvi</name>
    <dbReference type="NCBI Taxonomy" id="3028299"/>
    <lineage>
        <taxon>Archaea</taxon>
        <taxon>Methanobacteriati</taxon>
        <taxon>Methanobacteriota</taxon>
        <taxon>Stenosarchaea group</taxon>
        <taxon>Methanomicrobia</taxon>
        <taxon>Methanomicrobiales</taxon>
        <taxon>Methanocorpusculaceae</taxon>
        <taxon>Methanorbis</taxon>
    </lineage>
</organism>
<dbReference type="AlphaFoldDB" id="A0AAE4SAB1"/>
<accession>A0AAE4SAB1</accession>
<evidence type="ECO:0000313" key="1">
    <source>
        <dbReference type="EMBL" id="MDV0441453.1"/>
    </source>
</evidence>
<keyword evidence="2" id="KW-1185">Reference proteome</keyword>
<dbReference type="Proteomes" id="UP001273136">
    <property type="component" value="Unassembled WGS sequence"/>
</dbReference>
<name>A0AAE4SAB1_9EURY</name>